<proteinExistence type="predicted"/>
<dbReference type="AlphaFoldDB" id="A0A3P3U3Q4"/>
<comment type="caution">
    <text evidence="2">The sequence shown here is derived from an EMBL/GenBank/DDBJ whole genome shotgun (WGS) entry which is preliminary data.</text>
</comment>
<evidence type="ECO:0000256" key="1">
    <source>
        <dbReference type="SAM" id="Phobius"/>
    </source>
</evidence>
<keyword evidence="1" id="KW-0812">Transmembrane</keyword>
<name>A0A3P3U3Q4_9BACL</name>
<reference evidence="2 3" key="1">
    <citation type="submission" date="2018-11" db="EMBL/GenBank/DDBJ databases">
        <title>Genome sequencing of Paenibacillus sp. KCOM 3021 (= ChDC PVNT-B20).</title>
        <authorList>
            <person name="Kook J.-K."/>
            <person name="Park S.-N."/>
            <person name="Lim Y.K."/>
        </authorList>
    </citation>
    <scope>NUCLEOTIDE SEQUENCE [LARGE SCALE GENOMIC DNA]</scope>
    <source>
        <strain evidence="2 3">KCOM 3021</strain>
    </source>
</reference>
<feature type="transmembrane region" description="Helical" evidence="1">
    <location>
        <begin position="6"/>
        <end position="22"/>
    </location>
</feature>
<protein>
    <submittedName>
        <fullName evidence="2">FeoB-associated Cys-rich membrane protein</fullName>
    </submittedName>
</protein>
<dbReference type="RefSeq" id="WP_128632253.1">
    <property type="nucleotide sequence ID" value="NZ_RRCN01000001.1"/>
</dbReference>
<accession>A0A3P3U3Q4</accession>
<evidence type="ECO:0000313" key="2">
    <source>
        <dbReference type="EMBL" id="RRJ64446.1"/>
    </source>
</evidence>
<dbReference type="Pfam" id="PF12669">
    <property type="entry name" value="FeoB_associated"/>
    <property type="match status" value="1"/>
</dbReference>
<dbReference type="Proteomes" id="UP000267017">
    <property type="component" value="Unassembled WGS sequence"/>
</dbReference>
<keyword evidence="3" id="KW-1185">Reference proteome</keyword>
<sequence length="50" mass="5407">MIDYVIVIVLAGIIGFTVYRYIKRQKAGGGCAGCSGSCEQFSSCCEPKKR</sequence>
<organism evidence="2 3">
    <name type="scientific">Paenibacillus oralis</name>
    <dbReference type="NCBI Taxonomy" id="2490856"/>
    <lineage>
        <taxon>Bacteria</taxon>
        <taxon>Bacillati</taxon>
        <taxon>Bacillota</taxon>
        <taxon>Bacilli</taxon>
        <taxon>Bacillales</taxon>
        <taxon>Paenibacillaceae</taxon>
        <taxon>Paenibacillus</taxon>
    </lineage>
</organism>
<dbReference type="EMBL" id="RRCN01000001">
    <property type="protein sequence ID" value="RRJ64446.1"/>
    <property type="molecule type" value="Genomic_DNA"/>
</dbReference>
<keyword evidence="1" id="KW-0472">Membrane</keyword>
<keyword evidence="1" id="KW-1133">Transmembrane helix</keyword>
<evidence type="ECO:0000313" key="3">
    <source>
        <dbReference type="Proteomes" id="UP000267017"/>
    </source>
</evidence>
<gene>
    <name evidence="2" type="ORF">EHV15_17085</name>
</gene>